<accession>A0A133KN36</accession>
<protein>
    <submittedName>
        <fullName evidence="2">Uncharacterized protein</fullName>
    </submittedName>
</protein>
<keyword evidence="1" id="KW-1133">Transmembrane helix</keyword>
<organism evidence="2 3">
    <name type="scientific">Bifidobacterium bifidum</name>
    <dbReference type="NCBI Taxonomy" id="1681"/>
    <lineage>
        <taxon>Bacteria</taxon>
        <taxon>Bacillati</taxon>
        <taxon>Actinomycetota</taxon>
        <taxon>Actinomycetes</taxon>
        <taxon>Bifidobacteriales</taxon>
        <taxon>Bifidobacteriaceae</taxon>
        <taxon>Bifidobacterium</taxon>
    </lineage>
</organism>
<dbReference type="Proteomes" id="UP000070092">
    <property type="component" value="Unassembled WGS sequence"/>
</dbReference>
<comment type="caution">
    <text evidence="2">The sequence shown here is derived from an EMBL/GenBank/DDBJ whole genome shotgun (WGS) entry which is preliminary data.</text>
</comment>
<feature type="transmembrane region" description="Helical" evidence="1">
    <location>
        <begin position="6"/>
        <end position="23"/>
    </location>
</feature>
<name>A0A133KN36_BIFBI</name>
<gene>
    <name evidence="2" type="ORF">HMPREF3196_01359</name>
</gene>
<dbReference type="PATRIC" id="fig|1681.53.peg.1338"/>
<reference evidence="2 3" key="1">
    <citation type="submission" date="2016-01" db="EMBL/GenBank/DDBJ databases">
        <authorList>
            <person name="Oliw E.H."/>
        </authorList>
    </citation>
    <scope>NUCLEOTIDE SEQUENCE [LARGE SCALE GENOMIC DNA]</scope>
    <source>
        <strain evidence="2 3">MJR8628B</strain>
    </source>
</reference>
<keyword evidence="1" id="KW-0812">Transmembrane</keyword>
<dbReference type="EMBL" id="LRPO01000038">
    <property type="protein sequence ID" value="KWZ80951.1"/>
    <property type="molecule type" value="Genomic_DNA"/>
</dbReference>
<dbReference type="AlphaFoldDB" id="A0A133KN36"/>
<evidence type="ECO:0000256" key="1">
    <source>
        <dbReference type="SAM" id="Phobius"/>
    </source>
</evidence>
<feature type="transmembrane region" description="Helical" evidence="1">
    <location>
        <begin position="30"/>
        <end position="59"/>
    </location>
</feature>
<keyword evidence="1" id="KW-0472">Membrane</keyword>
<proteinExistence type="predicted"/>
<sequence>MVGDAHFAGVAIIVVAAATVAAAHAALATVVVAVVTAVATVIAIAAAVAAVGTVSAVATVAAGEFALVVISIITVTTGAAGGVRIGVLYRKRGENIVEVADGVVLLVALARFDGTATTTHHAGISRIIAMTRLIVRRRDVKFIKQIGSHLARLCIVAGATARSRGAVVLAVGFGGLLAGDTRRAGRGCIGLGQRRDQSGHRIIRR</sequence>
<feature type="transmembrane region" description="Helical" evidence="1">
    <location>
        <begin position="65"/>
        <end position="87"/>
    </location>
</feature>
<evidence type="ECO:0000313" key="3">
    <source>
        <dbReference type="Proteomes" id="UP000070092"/>
    </source>
</evidence>
<evidence type="ECO:0000313" key="2">
    <source>
        <dbReference type="EMBL" id="KWZ80951.1"/>
    </source>
</evidence>